<dbReference type="AlphaFoldDB" id="A0A8J7KH52"/>
<keyword evidence="2" id="KW-1185">Reference proteome</keyword>
<evidence type="ECO:0000313" key="1">
    <source>
        <dbReference type="EMBL" id="MBG6138090.1"/>
    </source>
</evidence>
<accession>A0A8J7KH52</accession>
<comment type="caution">
    <text evidence="1">The sequence shown here is derived from an EMBL/GenBank/DDBJ whole genome shotgun (WGS) entry which is preliminary data.</text>
</comment>
<gene>
    <name evidence="1" type="ORF">IW245_004284</name>
</gene>
<reference evidence="1" key="1">
    <citation type="submission" date="2020-11" db="EMBL/GenBank/DDBJ databases">
        <title>Sequencing the genomes of 1000 actinobacteria strains.</title>
        <authorList>
            <person name="Klenk H.-P."/>
        </authorList>
    </citation>
    <scope>NUCLEOTIDE SEQUENCE</scope>
    <source>
        <strain evidence="1">DSM 45356</strain>
    </source>
</reference>
<evidence type="ECO:0000313" key="2">
    <source>
        <dbReference type="Proteomes" id="UP000622552"/>
    </source>
</evidence>
<dbReference type="Pfam" id="PF11248">
    <property type="entry name" value="DUF3046"/>
    <property type="match status" value="1"/>
</dbReference>
<proteinExistence type="predicted"/>
<organism evidence="1 2">
    <name type="scientific">Longispora fulva</name>
    <dbReference type="NCBI Taxonomy" id="619741"/>
    <lineage>
        <taxon>Bacteria</taxon>
        <taxon>Bacillati</taxon>
        <taxon>Actinomycetota</taxon>
        <taxon>Actinomycetes</taxon>
        <taxon>Micromonosporales</taxon>
        <taxon>Micromonosporaceae</taxon>
        <taxon>Longispora</taxon>
    </lineage>
</organism>
<dbReference type="InterPro" id="IPR021408">
    <property type="entry name" value="DUF3046"/>
</dbReference>
<sequence length="66" mass="7396">MRQTDFWQRLEQVFGATYAESVAADQNITQLDGLTIREALARGVATVTVWRAVCAAYPDRVPAKLR</sequence>
<dbReference type="EMBL" id="JADOUF010000001">
    <property type="protein sequence ID" value="MBG6138090.1"/>
    <property type="molecule type" value="Genomic_DNA"/>
</dbReference>
<name>A0A8J7KH52_9ACTN</name>
<evidence type="ECO:0008006" key="3">
    <source>
        <dbReference type="Google" id="ProtNLM"/>
    </source>
</evidence>
<protein>
    <recommendedName>
        <fullName evidence="3">DUF3046 domain-containing protein</fullName>
    </recommendedName>
</protein>
<dbReference type="Proteomes" id="UP000622552">
    <property type="component" value="Unassembled WGS sequence"/>
</dbReference>
<dbReference type="RefSeq" id="WP_197004881.1">
    <property type="nucleotide sequence ID" value="NZ_BONS01000017.1"/>
</dbReference>